<reference evidence="3" key="1">
    <citation type="submission" date="2019-08" db="EMBL/GenBank/DDBJ databases">
        <authorList>
            <person name="Kucharzyk K."/>
            <person name="Murdoch R.W."/>
            <person name="Higgins S."/>
            <person name="Loffler F."/>
        </authorList>
    </citation>
    <scope>NUCLEOTIDE SEQUENCE</scope>
</reference>
<comment type="caution">
    <text evidence="3">The sequence shown here is derived from an EMBL/GenBank/DDBJ whole genome shotgun (WGS) entry which is preliminary data.</text>
</comment>
<dbReference type="SUPFAM" id="SSF46689">
    <property type="entry name" value="Homeodomain-like"/>
    <property type="match status" value="1"/>
</dbReference>
<dbReference type="Gene3D" id="1.10.357.10">
    <property type="entry name" value="Tetracycline Repressor, domain 2"/>
    <property type="match status" value="1"/>
</dbReference>
<gene>
    <name evidence="3" type="primary">kstR2_5</name>
    <name evidence="3" type="ORF">SDC9_142701</name>
</gene>
<dbReference type="PANTHER" id="PTHR43479">
    <property type="entry name" value="ACREF/ENVCD OPERON REPRESSOR-RELATED"/>
    <property type="match status" value="1"/>
</dbReference>
<sequence length="197" mass="21939">MTNRQLAAAETRKALVEAAKKIICDKGLANTSIEEITEASGVSKGTFYTYFKRKEDIVFELSKGIFDEILANAKNHEGTIIEKLENYMVCFSGYIEKGSVKLTQEWIKNVVDPDISDVGIGKLKKDRLAAAELLQAGIESGSLKIDTPVAQLADTINDLLYGQMLCWSISGGAYSFEERTREFCETYLGVLMKRYLI</sequence>
<feature type="domain" description="HTH tetR-type" evidence="2">
    <location>
        <begin position="9"/>
        <end position="69"/>
    </location>
</feature>
<evidence type="ECO:0000313" key="3">
    <source>
        <dbReference type="EMBL" id="MPM95546.1"/>
    </source>
</evidence>
<dbReference type="SUPFAM" id="SSF48498">
    <property type="entry name" value="Tetracyclin repressor-like, C-terminal domain"/>
    <property type="match status" value="1"/>
</dbReference>
<dbReference type="InterPro" id="IPR001647">
    <property type="entry name" value="HTH_TetR"/>
</dbReference>
<proteinExistence type="predicted"/>
<dbReference type="PANTHER" id="PTHR43479:SF11">
    <property type="entry name" value="ACREF_ENVCD OPERON REPRESSOR-RELATED"/>
    <property type="match status" value="1"/>
</dbReference>
<dbReference type="InterPro" id="IPR050624">
    <property type="entry name" value="HTH-type_Tx_Regulator"/>
</dbReference>
<dbReference type="InterPro" id="IPR009057">
    <property type="entry name" value="Homeodomain-like_sf"/>
</dbReference>
<protein>
    <submittedName>
        <fullName evidence="3">HTH-type transcriptional repressor KstR2</fullName>
    </submittedName>
</protein>
<dbReference type="PRINTS" id="PR00455">
    <property type="entry name" value="HTHTETR"/>
</dbReference>
<dbReference type="PROSITE" id="PS50977">
    <property type="entry name" value="HTH_TETR_2"/>
    <property type="match status" value="1"/>
</dbReference>
<dbReference type="Gene3D" id="1.10.10.60">
    <property type="entry name" value="Homeodomain-like"/>
    <property type="match status" value="1"/>
</dbReference>
<dbReference type="GO" id="GO:0003677">
    <property type="term" value="F:DNA binding"/>
    <property type="evidence" value="ECO:0007669"/>
    <property type="project" value="UniProtKB-KW"/>
</dbReference>
<dbReference type="EMBL" id="VSSQ01042023">
    <property type="protein sequence ID" value="MPM95546.1"/>
    <property type="molecule type" value="Genomic_DNA"/>
</dbReference>
<dbReference type="InterPro" id="IPR036271">
    <property type="entry name" value="Tet_transcr_reg_TetR-rel_C_sf"/>
</dbReference>
<name>A0A645E1V8_9ZZZZ</name>
<evidence type="ECO:0000259" key="2">
    <source>
        <dbReference type="PROSITE" id="PS50977"/>
    </source>
</evidence>
<dbReference type="AlphaFoldDB" id="A0A645E1V8"/>
<organism evidence="3">
    <name type="scientific">bioreactor metagenome</name>
    <dbReference type="NCBI Taxonomy" id="1076179"/>
    <lineage>
        <taxon>unclassified sequences</taxon>
        <taxon>metagenomes</taxon>
        <taxon>ecological metagenomes</taxon>
    </lineage>
</organism>
<dbReference type="Pfam" id="PF00440">
    <property type="entry name" value="TetR_N"/>
    <property type="match status" value="1"/>
</dbReference>
<keyword evidence="1" id="KW-0238">DNA-binding</keyword>
<accession>A0A645E1V8</accession>
<evidence type="ECO:0000256" key="1">
    <source>
        <dbReference type="ARBA" id="ARBA00023125"/>
    </source>
</evidence>